<protein>
    <submittedName>
        <fullName evidence="3">Uncharacterized protein LOC106816662</fullName>
    </submittedName>
</protein>
<evidence type="ECO:0000313" key="3">
    <source>
        <dbReference type="RefSeq" id="XP_014676771.1"/>
    </source>
</evidence>
<evidence type="ECO:0000256" key="1">
    <source>
        <dbReference type="SAM" id="Phobius"/>
    </source>
</evidence>
<dbReference type="GeneID" id="106816662"/>
<sequence>MAAKDAPEDKSAGGLVGLAIRFLGAAGFLMVVVGFPLLWIRFAKPYLRTDEFLETKCTVIRSQLDGEYPCAARCRGRTPDRCYRQLRYPCVTISVSYNITTTDNEVVPWEGSLYEDERTYVQFKMKGGKCFLRL</sequence>
<keyword evidence="1" id="KW-0812">Transmembrane</keyword>
<gene>
    <name evidence="3" type="primary">LOC106816662</name>
</gene>
<accession>A0ABM1EX50</accession>
<organism evidence="2 3">
    <name type="scientific">Priapulus caudatus</name>
    <name type="common">Priapulid worm</name>
    <dbReference type="NCBI Taxonomy" id="37621"/>
    <lineage>
        <taxon>Eukaryota</taxon>
        <taxon>Metazoa</taxon>
        <taxon>Ecdysozoa</taxon>
        <taxon>Scalidophora</taxon>
        <taxon>Priapulida</taxon>
        <taxon>Priapulimorpha</taxon>
        <taxon>Priapulimorphida</taxon>
        <taxon>Priapulidae</taxon>
        <taxon>Priapulus</taxon>
    </lineage>
</organism>
<reference evidence="3" key="1">
    <citation type="submission" date="2025-08" db="UniProtKB">
        <authorList>
            <consortium name="RefSeq"/>
        </authorList>
    </citation>
    <scope>IDENTIFICATION</scope>
</reference>
<dbReference type="Proteomes" id="UP000695022">
    <property type="component" value="Unplaced"/>
</dbReference>
<evidence type="ECO:0000313" key="2">
    <source>
        <dbReference type="Proteomes" id="UP000695022"/>
    </source>
</evidence>
<keyword evidence="1" id="KW-0472">Membrane</keyword>
<keyword evidence="2" id="KW-1185">Reference proteome</keyword>
<feature type="transmembrane region" description="Helical" evidence="1">
    <location>
        <begin position="20"/>
        <end position="40"/>
    </location>
</feature>
<keyword evidence="1" id="KW-1133">Transmembrane helix</keyword>
<name>A0ABM1EX50_PRICU</name>
<dbReference type="RefSeq" id="XP_014676771.1">
    <property type="nucleotide sequence ID" value="XM_014821285.1"/>
</dbReference>
<proteinExistence type="predicted"/>